<dbReference type="Gene3D" id="3.10.180.10">
    <property type="entry name" value="2,3-Dihydroxybiphenyl 1,2-Dioxygenase, domain 1"/>
    <property type="match status" value="2"/>
</dbReference>
<dbReference type="OrthoDB" id="4179687at2759"/>
<comment type="caution">
    <text evidence="2">The sequence shown here is derived from an EMBL/GenBank/DDBJ whole genome shotgun (WGS) entry which is preliminary data.</text>
</comment>
<protein>
    <recommendedName>
        <fullName evidence="1">Glyoxalase-like domain-containing protein</fullName>
    </recommendedName>
</protein>
<dbReference type="EMBL" id="QEAO01000025">
    <property type="protein sequence ID" value="TPX32878.1"/>
    <property type="molecule type" value="Genomic_DNA"/>
</dbReference>
<keyword evidence="3" id="KW-1185">Reference proteome</keyword>
<dbReference type="RefSeq" id="XP_031024007.1">
    <property type="nucleotide sequence ID" value="XM_031170001.1"/>
</dbReference>
<evidence type="ECO:0000259" key="1">
    <source>
        <dbReference type="Pfam" id="PF18029"/>
    </source>
</evidence>
<organism evidence="2 3">
    <name type="scientific">Synchytrium microbalum</name>
    <dbReference type="NCBI Taxonomy" id="1806994"/>
    <lineage>
        <taxon>Eukaryota</taxon>
        <taxon>Fungi</taxon>
        <taxon>Fungi incertae sedis</taxon>
        <taxon>Chytridiomycota</taxon>
        <taxon>Chytridiomycota incertae sedis</taxon>
        <taxon>Chytridiomycetes</taxon>
        <taxon>Synchytriales</taxon>
        <taxon>Synchytriaceae</taxon>
        <taxon>Synchytrium</taxon>
    </lineage>
</organism>
<name>A0A507C0I4_9FUNG</name>
<feature type="domain" description="Glyoxalase-like" evidence="1">
    <location>
        <begin position="187"/>
        <end position="263"/>
    </location>
</feature>
<dbReference type="Pfam" id="PF18029">
    <property type="entry name" value="Glyoxalase_6"/>
    <property type="match status" value="1"/>
</dbReference>
<dbReference type="InterPro" id="IPR041581">
    <property type="entry name" value="Glyoxalase_6"/>
</dbReference>
<reference evidence="2 3" key="1">
    <citation type="journal article" date="2019" name="Sci. Rep.">
        <title>Comparative genomics of chytrid fungi reveal insights into the obligate biotrophic and pathogenic lifestyle of Synchytrium endobioticum.</title>
        <authorList>
            <person name="van de Vossenberg B.T.L.H."/>
            <person name="Warris S."/>
            <person name="Nguyen H.D.T."/>
            <person name="van Gent-Pelzer M.P.E."/>
            <person name="Joly D.L."/>
            <person name="van de Geest H.C."/>
            <person name="Bonants P.J.M."/>
            <person name="Smith D.S."/>
            <person name="Levesque C.A."/>
            <person name="van der Lee T.A.J."/>
        </authorList>
    </citation>
    <scope>NUCLEOTIDE SEQUENCE [LARGE SCALE GENOMIC DNA]</scope>
    <source>
        <strain evidence="2 3">JEL517</strain>
    </source>
</reference>
<dbReference type="Proteomes" id="UP000319731">
    <property type="component" value="Unassembled WGS sequence"/>
</dbReference>
<evidence type="ECO:0000313" key="3">
    <source>
        <dbReference type="Proteomes" id="UP000319731"/>
    </source>
</evidence>
<proteinExistence type="predicted"/>
<sequence length="286" mass="30722">MSSPIFLRQIALVAYDLPKSNDIITKGLNLEQVFHDPEVEEFGLHNTLWVLGGGVFLEVVAPLPGRDINKVSGGRFLKARKGDGGYMIILQMKDATPTIKRMKEDMGIRVVWGTGGEGHGSAGDAGAHFHPKDTRGGNILSISHHAKYGGDPVASPLADWPAGGPRDIWIPASKRADKIRLVGCSIQSDNPKELAAHWSQMLNLPVSLDKGIPCIDFSNARLKFVEGTDGRGEGICELDVAVEDVSAATKRAIGAGGRLQGDRVEMVGMWFHFVPLTASVGVQAKL</sequence>
<evidence type="ECO:0000313" key="2">
    <source>
        <dbReference type="EMBL" id="TPX32878.1"/>
    </source>
</evidence>
<dbReference type="AlphaFoldDB" id="A0A507C0I4"/>
<gene>
    <name evidence="2" type="ORF">SmJEL517_g04073</name>
</gene>
<accession>A0A507C0I4</accession>
<dbReference type="SUPFAM" id="SSF54593">
    <property type="entry name" value="Glyoxalase/Bleomycin resistance protein/Dihydroxybiphenyl dioxygenase"/>
    <property type="match status" value="2"/>
</dbReference>
<dbReference type="InterPro" id="IPR029068">
    <property type="entry name" value="Glyas_Bleomycin-R_OHBP_Dase"/>
</dbReference>
<dbReference type="GeneID" id="42005298"/>